<dbReference type="GO" id="GO:0005737">
    <property type="term" value="C:cytoplasm"/>
    <property type="evidence" value="ECO:0007669"/>
    <property type="project" value="UniProtKB-SubCell"/>
</dbReference>
<name>A0A401LGR2_9FIRM</name>
<evidence type="ECO:0000259" key="7">
    <source>
        <dbReference type="Pfam" id="PF21981"/>
    </source>
</evidence>
<feature type="domain" description="RecX first three-helical" evidence="8">
    <location>
        <begin position="63"/>
        <end position="100"/>
    </location>
</feature>
<dbReference type="InterPro" id="IPR036388">
    <property type="entry name" value="WH-like_DNA-bd_sf"/>
</dbReference>
<evidence type="ECO:0000313" key="9">
    <source>
        <dbReference type="EMBL" id="GCB30711.1"/>
    </source>
</evidence>
<evidence type="ECO:0000259" key="6">
    <source>
        <dbReference type="Pfam" id="PF02631"/>
    </source>
</evidence>
<feature type="domain" description="RecX second three-helical" evidence="6">
    <location>
        <begin position="107"/>
        <end position="148"/>
    </location>
</feature>
<gene>
    <name evidence="5 9" type="primary">recX</name>
    <name evidence="9" type="ORF">KGMB03357_23720</name>
</gene>
<keyword evidence="4 5" id="KW-0963">Cytoplasm</keyword>
<dbReference type="Proteomes" id="UP000287361">
    <property type="component" value="Unassembled WGS sequence"/>
</dbReference>
<dbReference type="Pfam" id="PF02631">
    <property type="entry name" value="RecX_HTH2"/>
    <property type="match status" value="1"/>
</dbReference>
<dbReference type="EMBL" id="BHVZ01000014">
    <property type="protein sequence ID" value="GCB30711.1"/>
    <property type="molecule type" value="Genomic_DNA"/>
</dbReference>
<evidence type="ECO:0000256" key="2">
    <source>
        <dbReference type="ARBA" id="ARBA00009695"/>
    </source>
</evidence>
<evidence type="ECO:0000256" key="5">
    <source>
        <dbReference type="HAMAP-Rule" id="MF_01114"/>
    </source>
</evidence>
<feature type="domain" description="RecX third three-helical" evidence="7">
    <location>
        <begin position="158"/>
        <end position="199"/>
    </location>
</feature>
<keyword evidence="10" id="KW-1185">Reference proteome</keyword>
<dbReference type="HAMAP" id="MF_01114">
    <property type="entry name" value="RecX"/>
    <property type="match status" value="1"/>
</dbReference>
<dbReference type="InterPro" id="IPR053925">
    <property type="entry name" value="RecX_HTH_3rd"/>
</dbReference>
<evidence type="ECO:0000256" key="4">
    <source>
        <dbReference type="ARBA" id="ARBA00022490"/>
    </source>
</evidence>
<dbReference type="OrthoDB" id="9804967at2"/>
<proteinExistence type="inferred from homology"/>
<dbReference type="GO" id="GO:0006282">
    <property type="term" value="P:regulation of DNA repair"/>
    <property type="evidence" value="ECO:0007669"/>
    <property type="project" value="UniProtKB-UniRule"/>
</dbReference>
<evidence type="ECO:0000313" key="10">
    <source>
        <dbReference type="Proteomes" id="UP000287361"/>
    </source>
</evidence>
<comment type="function">
    <text evidence="5">Modulates RecA activity.</text>
</comment>
<dbReference type="InterPro" id="IPR003783">
    <property type="entry name" value="Regulatory_RecX"/>
</dbReference>
<dbReference type="PANTHER" id="PTHR33602">
    <property type="entry name" value="REGULATORY PROTEIN RECX FAMILY PROTEIN"/>
    <property type="match status" value="1"/>
</dbReference>
<organism evidence="9 10">
    <name type="scientific">Anaerotignum faecicola</name>
    <dbReference type="NCBI Taxonomy" id="2358141"/>
    <lineage>
        <taxon>Bacteria</taxon>
        <taxon>Bacillati</taxon>
        <taxon>Bacillota</taxon>
        <taxon>Clostridia</taxon>
        <taxon>Lachnospirales</taxon>
        <taxon>Anaerotignaceae</taxon>
        <taxon>Anaerotignum</taxon>
    </lineage>
</organism>
<dbReference type="PANTHER" id="PTHR33602:SF1">
    <property type="entry name" value="REGULATORY PROTEIN RECX FAMILY PROTEIN"/>
    <property type="match status" value="1"/>
</dbReference>
<evidence type="ECO:0000256" key="1">
    <source>
        <dbReference type="ARBA" id="ARBA00004496"/>
    </source>
</evidence>
<reference evidence="9 10" key="1">
    <citation type="submission" date="2018-10" db="EMBL/GenBank/DDBJ databases">
        <title>Draft Genome Sequence of Anaerotignum sp. KCTC 15736.</title>
        <authorList>
            <person name="Choi S.H."/>
            <person name="Kim J.S."/>
            <person name="Kang S.W."/>
            <person name="Lee J.S."/>
            <person name="Park S.H."/>
        </authorList>
    </citation>
    <scope>NUCLEOTIDE SEQUENCE [LARGE SCALE GENOMIC DNA]</scope>
    <source>
        <strain evidence="9 10">KCTC 15736</strain>
    </source>
</reference>
<dbReference type="AlphaFoldDB" id="A0A401LGR2"/>
<dbReference type="Pfam" id="PF21982">
    <property type="entry name" value="RecX_HTH1"/>
    <property type="match status" value="1"/>
</dbReference>
<comment type="subcellular location">
    <subcellularLocation>
        <location evidence="1 5">Cytoplasm</location>
    </subcellularLocation>
</comment>
<accession>A0A401LGR2</accession>
<protein>
    <recommendedName>
        <fullName evidence="3 5">Regulatory protein RecX</fullName>
    </recommendedName>
</protein>
<comment type="caution">
    <text evidence="9">The sequence shown here is derived from an EMBL/GenBank/DDBJ whole genome shotgun (WGS) entry which is preliminary data.</text>
</comment>
<sequence>MRITAITQQKRDPNRYNIFIDGVYAFALPMQDILYFKLKEGQEAAEETIAFIHKNLIYIKAQDTALRFLGYKMRTVQEIRQKLLEKEFAEDVIVEVLVFLEKYGYADDREYCRRYIRERLRLKPKSGYALGLELRQRGVSSRIIEEVLAETEIDEASDALRWLEKKSRGQWPPENEKKKKQLFDFLLRKGYSYDIIKEAFRQMEERR</sequence>
<dbReference type="Pfam" id="PF21981">
    <property type="entry name" value="RecX_HTH3"/>
    <property type="match status" value="1"/>
</dbReference>
<dbReference type="Gene3D" id="1.10.10.10">
    <property type="entry name" value="Winged helix-like DNA-binding domain superfamily/Winged helix DNA-binding domain"/>
    <property type="match status" value="3"/>
</dbReference>
<comment type="similarity">
    <text evidence="2 5">Belongs to the RecX family.</text>
</comment>
<evidence type="ECO:0000259" key="8">
    <source>
        <dbReference type="Pfam" id="PF21982"/>
    </source>
</evidence>
<dbReference type="InterPro" id="IPR053926">
    <property type="entry name" value="RecX_HTH_1st"/>
</dbReference>
<evidence type="ECO:0000256" key="3">
    <source>
        <dbReference type="ARBA" id="ARBA00018111"/>
    </source>
</evidence>
<dbReference type="InterPro" id="IPR053924">
    <property type="entry name" value="RecX_HTH_2nd"/>
</dbReference>